<keyword evidence="7" id="KW-0902">Two-component regulatory system</keyword>
<dbReference type="SUPFAM" id="SSF55874">
    <property type="entry name" value="ATPase domain of HSP90 chaperone/DNA topoisomerase II/histidine kinase"/>
    <property type="match status" value="1"/>
</dbReference>
<accession>A0ABS7UH80</accession>
<dbReference type="InterPro" id="IPR004358">
    <property type="entry name" value="Sig_transdc_His_kin-like_C"/>
</dbReference>
<feature type="transmembrane region" description="Helical" evidence="9">
    <location>
        <begin position="70"/>
        <end position="93"/>
    </location>
</feature>
<dbReference type="InterPro" id="IPR036890">
    <property type="entry name" value="HATPase_C_sf"/>
</dbReference>
<evidence type="ECO:0000256" key="8">
    <source>
        <dbReference type="SAM" id="Coils"/>
    </source>
</evidence>
<dbReference type="SUPFAM" id="SSF47384">
    <property type="entry name" value="Homodimeric domain of signal transducing histidine kinase"/>
    <property type="match status" value="1"/>
</dbReference>
<dbReference type="CDD" id="cd00082">
    <property type="entry name" value="HisKA"/>
    <property type="match status" value="1"/>
</dbReference>
<dbReference type="InterPro" id="IPR003661">
    <property type="entry name" value="HisK_dim/P_dom"/>
</dbReference>
<dbReference type="InterPro" id="IPR005467">
    <property type="entry name" value="His_kinase_dom"/>
</dbReference>
<dbReference type="Gene3D" id="1.10.287.130">
    <property type="match status" value="1"/>
</dbReference>
<sequence length="378" mass="40524">MSSDHIQIVLVAALSAAVVGVIGLAAAWLLRHLSIRWQLGLIVLVSIGAVLAGVVAVSHMMFISHHDWEVVSLVASVAGVVALLVALAVGAAISQWSAALRRDARRLGAHGTYVIEPRGPSELQAVSEELARTSERLEESRRREARLEESRRELVSWVSHDLRTPLAGMRAMTEALEDGMAADPQRYHRQIRAEVDRMVRMVDDLFELSRIHAGVLRLTPEPVMLGDLVSEAIAGADPVARARSVRLGGRVEEGVEVTADAAGLSRVMTNLIMNAIRHTPADGSVEIHGRAVPDGIELSVSDECGGLSEDQMQRVFDLAWRGEGARTPKPDTPPETQGAGLGLAIVKGIVEAHRGVVHVENVGAPSPAGCRFLVRLPG</sequence>
<dbReference type="GO" id="GO:0016301">
    <property type="term" value="F:kinase activity"/>
    <property type="evidence" value="ECO:0007669"/>
    <property type="project" value="UniProtKB-KW"/>
</dbReference>
<reference evidence="11 12" key="1">
    <citation type="submission" date="2021-09" db="EMBL/GenBank/DDBJ databases">
        <title>Whole genome sequence of Nocardioides sp. GBK3QG-3.</title>
        <authorList>
            <person name="Tuo L."/>
        </authorList>
    </citation>
    <scope>NUCLEOTIDE SEQUENCE [LARGE SCALE GENOMIC DNA]</scope>
    <source>
        <strain evidence="11 12">GBK3QG-3</strain>
    </source>
</reference>
<feature type="transmembrane region" description="Helical" evidence="9">
    <location>
        <begin position="6"/>
        <end position="29"/>
    </location>
</feature>
<dbReference type="PROSITE" id="PS50109">
    <property type="entry name" value="HIS_KIN"/>
    <property type="match status" value="1"/>
</dbReference>
<keyword evidence="6 11" id="KW-0418">Kinase</keyword>
<organism evidence="11 12">
    <name type="scientific">Nocardioides mangrovi</name>
    <dbReference type="NCBI Taxonomy" id="2874580"/>
    <lineage>
        <taxon>Bacteria</taxon>
        <taxon>Bacillati</taxon>
        <taxon>Actinomycetota</taxon>
        <taxon>Actinomycetes</taxon>
        <taxon>Propionibacteriales</taxon>
        <taxon>Nocardioidaceae</taxon>
        <taxon>Nocardioides</taxon>
    </lineage>
</organism>
<dbReference type="RefSeq" id="WP_224124750.1">
    <property type="nucleotide sequence ID" value="NZ_JAIQZJ010000013.1"/>
</dbReference>
<keyword evidence="12" id="KW-1185">Reference proteome</keyword>
<keyword evidence="8" id="KW-0175">Coiled coil</keyword>
<gene>
    <name evidence="11" type="ORF">K8U61_19620</name>
</gene>
<evidence type="ECO:0000256" key="9">
    <source>
        <dbReference type="SAM" id="Phobius"/>
    </source>
</evidence>
<evidence type="ECO:0000256" key="4">
    <source>
        <dbReference type="ARBA" id="ARBA00022553"/>
    </source>
</evidence>
<name>A0ABS7UH80_9ACTN</name>
<keyword evidence="9" id="KW-0472">Membrane</keyword>
<dbReference type="Proteomes" id="UP000780875">
    <property type="component" value="Unassembled WGS sequence"/>
</dbReference>
<dbReference type="SMART" id="SM00387">
    <property type="entry name" value="HATPase_c"/>
    <property type="match status" value="1"/>
</dbReference>
<dbReference type="EMBL" id="JAIQZJ010000013">
    <property type="protein sequence ID" value="MBZ5740393.1"/>
    <property type="molecule type" value="Genomic_DNA"/>
</dbReference>
<comment type="subcellular location">
    <subcellularLocation>
        <location evidence="2">Cell membrane</location>
    </subcellularLocation>
</comment>
<evidence type="ECO:0000313" key="12">
    <source>
        <dbReference type="Proteomes" id="UP000780875"/>
    </source>
</evidence>
<dbReference type="SMART" id="SM00388">
    <property type="entry name" value="HisKA"/>
    <property type="match status" value="1"/>
</dbReference>
<dbReference type="InterPro" id="IPR036097">
    <property type="entry name" value="HisK_dim/P_sf"/>
</dbReference>
<dbReference type="PANTHER" id="PTHR43711">
    <property type="entry name" value="TWO-COMPONENT HISTIDINE KINASE"/>
    <property type="match status" value="1"/>
</dbReference>
<dbReference type="InterPro" id="IPR050736">
    <property type="entry name" value="Sensor_HK_Regulatory"/>
</dbReference>
<dbReference type="PRINTS" id="PR00344">
    <property type="entry name" value="BCTRLSENSOR"/>
</dbReference>
<dbReference type="Gene3D" id="3.30.565.10">
    <property type="entry name" value="Histidine kinase-like ATPase, C-terminal domain"/>
    <property type="match status" value="1"/>
</dbReference>
<keyword evidence="5" id="KW-0808">Transferase</keyword>
<evidence type="ECO:0000256" key="7">
    <source>
        <dbReference type="ARBA" id="ARBA00023012"/>
    </source>
</evidence>
<keyword evidence="4" id="KW-0597">Phosphoprotein</keyword>
<comment type="caution">
    <text evidence="11">The sequence shown here is derived from an EMBL/GenBank/DDBJ whole genome shotgun (WGS) entry which is preliminary data.</text>
</comment>
<keyword evidence="9" id="KW-0812">Transmembrane</keyword>
<feature type="transmembrane region" description="Helical" evidence="9">
    <location>
        <begin position="41"/>
        <end position="64"/>
    </location>
</feature>
<dbReference type="EC" id="2.7.13.3" evidence="3"/>
<evidence type="ECO:0000259" key="10">
    <source>
        <dbReference type="PROSITE" id="PS50109"/>
    </source>
</evidence>
<dbReference type="PANTHER" id="PTHR43711:SF1">
    <property type="entry name" value="HISTIDINE KINASE 1"/>
    <property type="match status" value="1"/>
</dbReference>
<dbReference type="CDD" id="cd00075">
    <property type="entry name" value="HATPase"/>
    <property type="match status" value="1"/>
</dbReference>
<dbReference type="InterPro" id="IPR003594">
    <property type="entry name" value="HATPase_dom"/>
</dbReference>
<feature type="coiled-coil region" evidence="8">
    <location>
        <begin position="123"/>
        <end position="150"/>
    </location>
</feature>
<dbReference type="Pfam" id="PF00512">
    <property type="entry name" value="HisKA"/>
    <property type="match status" value="1"/>
</dbReference>
<dbReference type="Pfam" id="PF02518">
    <property type="entry name" value="HATPase_c"/>
    <property type="match status" value="1"/>
</dbReference>
<proteinExistence type="predicted"/>
<evidence type="ECO:0000256" key="6">
    <source>
        <dbReference type="ARBA" id="ARBA00022777"/>
    </source>
</evidence>
<protein>
    <recommendedName>
        <fullName evidence="3">histidine kinase</fullName>
        <ecNumber evidence="3">2.7.13.3</ecNumber>
    </recommendedName>
</protein>
<keyword evidence="9" id="KW-1133">Transmembrane helix</keyword>
<evidence type="ECO:0000313" key="11">
    <source>
        <dbReference type="EMBL" id="MBZ5740393.1"/>
    </source>
</evidence>
<feature type="domain" description="Histidine kinase" evidence="10">
    <location>
        <begin position="157"/>
        <end position="378"/>
    </location>
</feature>
<evidence type="ECO:0000256" key="3">
    <source>
        <dbReference type="ARBA" id="ARBA00012438"/>
    </source>
</evidence>
<comment type="catalytic activity">
    <reaction evidence="1">
        <text>ATP + protein L-histidine = ADP + protein N-phospho-L-histidine.</text>
        <dbReference type="EC" id="2.7.13.3"/>
    </reaction>
</comment>
<evidence type="ECO:0000256" key="2">
    <source>
        <dbReference type="ARBA" id="ARBA00004236"/>
    </source>
</evidence>
<evidence type="ECO:0000256" key="1">
    <source>
        <dbReference type="ARBA" id="ARBA00000085"/>
    </source>
</evidence>
<evidence type="ECO:0000256" key="5">
    <source>
        <dbReference type="ARBA" id="ARBA00022679"/>
    </source>
</evidence>